<dbReference type="GO" id="GO:0005737">
    <property type="term" value="C:cytoplasm"/>
    <property type="evidence" value="ECO:0007669"/>
    <property type="project" value="UniProtKB-ARBA"/>
</dbReference>
<feature type="compositionally biased region" description="Low complexity" evidence="2">
    <location>
        <begin position="117"/>
        <end position="135"/>
    </location>
</feature>
<evidence type="ECO:0000313" key="3">
    <source>
        <dbReference type="EMBL" id="EQD31752.1"/>
    </source>
</evidence>
<proteinExistence type="inferred from homology"/>
<evidence type="ECO:0000256" key="1">
    <source>
        <dbReference type="ARBA" id="ARBA00009512"/>
    </source>
</evidence>
<sequence>DDERVHASIERYTLVITQRGGEVDQPNIWGKRRLAYEIDGENDGIYVLLLYKAGADVNAELERLMRIDENVLRHLLVVRPLPNPPKPVTVPEGAAHPEGPRSMPTPAAEGSVPLPRPRGAQPAAEEAAQETAGEQLPSDAQAEPTPEPEVEQADATVAP</sequence>
<organism evidence="3">
    <name type="scientific">mine drainage metagenome</name>
    <dbReference type="NCBI Taxonomy" id="410659"/>
    <lineage>
        <taxon>unclassified sequences</taxon>
        <taxon>metagenomes</taxon>
        <taxon>ecological metagenomes</taxon>
    </lineage>
</organism>
<keyword evidence="3" id="KW-0687">Ribonucleoprotein</keyword>
<feature type="non-terminal residue" evidence="3">
    <location>
        <position position="1"/>
    </location>
</feature>
<dbReference type="Pfam" id="PF01250">
    <property type="entry name" value="Ribosomal_S6"/>
    <property type="match status" value="1"/>
</dbReference>
<dbReference type="GO" id="GO:0003735">
    <property type="term" value="F:structural constituent of ribosome"/>
    <property type="evidence" value="ECO:0007669"/>
    <property type="project" value="InterPro"/>
</dbReference>
<dbReference type="CDD" id="cd00473">
    <property type="entry name" value="bS6"/>
    <property type="match status" value="1"/>
</dbReference>
<reference evidence="3" key="2">
    <citation type="journal article" date="2014" name="ISME J.">
        <title>Microbial stratification in low pH oxic and suboxic macroscopic growths along an acid mine drainage.</title>
        <authorList>
            <person name="Mendez-Garcia C."/>
            <person name="Mesa V."/>
            <person name="Sprenger R.R."/>
            <person name="Richter M."/>
            <person name="Diez M.S."/>
            <person name="Solano J."/>
            <person name="Bargiela R."/>
            <person name="Golyshina O.V."/>
            <person name="Manteca A."/>
            <person name="Ramos J.L."/>
            <person name="Gallego J.R."/>
            <person name="Llorente I."/>
            <person name="Martins Dos Santos V.A."/>
            <person name="Jensen O.N."/>
            <person name="Pelaez A.I."/>
            <person name="Sanchez J."/>
            <person name="Ferrer M."/>
        </authorList>
    </citation>
    <scope>NUCLEOTIDE SEQUENCE</scope>
</reference>
<dbReference type="Gene3D" id="3.30.70.60">
    <property type="match status" value="1"/>
</dbReference>
<evidence type="ECO:0000256" key="2">
    <source>
        <dbReference type="SAM" id="MobiDB-lite"/>
    </source>
</evidence>
<dbReference type="AlphaFoldDB" id="T0YIF7"/>
<dbReference type="InterPro" id="IPR020814">
    <property type="entry name" value="Ribosomal_S6_plastid/chlpt"/>
</dbReference>
<dbReference type="InterPro" id="IPR000529">
    <property type="entry name" value="Ribosomal_bS6"/>
</dbReference>
<feature type="non-terminal residue" evidence="3">
    <location>
        <position position="159"/>
    </location>
</feature>
<feature type="region of interest" description="Disordered" evidence="2">
    <location>
        <begin position="79"/>
        <end position="159"/>
    </location>
</feature>
<protein>
    <submittedName>
        <fullName evidence="3">Ribosomal protein S6</fullName>
    </submittedName>
</protein>
<dbReference type="HAMAP" id="MF_00360">
    <property type="entry name" value="Ribosomal_bS6"/>
    <property type="match status" value="1"/>
</dbReference>
<accession>T0YIF7</accession>
<dbReference type="GO" id="GO:0070181">
    <property type="term" value="F:small ribosomal subunit rRNA binding"/>
    <property type="evidence" value="ECO:0007669"/>
    <property type="project" value="TreeGrafter"/>
</dbReference>
<comment type="similarity">
    <text evidence="1">Belongs to the bacterial ribosomal protein bS6 family.</text>
</comment>
<dbReference type="InterPro" id="IPR035980">
    <property type="entry name" value="Ribosomal_bS6_sf"/>
</dbReference>
<dbReference type="GO" id="GO:0006412">
    <property type="term" value="P:translation"/>
    <property type="evidence" value="ECO:0007669"/>
    <property type="project" value="InterPro"/>
</dbReference>
<name>T0YIF7_9ZZZZ</name>
<dbReference type="EMBL" id="AUZX01014597">
    <property type="protein sequence ID" value="EQD31752.1"/>
    <property type="molecule type" value="Genomic_DNA"/>
</dbReference>
<dbReference type="PANTHER" id="PTHR21011">
    <property type="entry name" value="MITOCHONDRIAL 28S RIBOSOMAL PROTEIN S6"/>
    <property type="match status" value="1"/>
</dbReference>
<dbReference type="InterPro" id="IPR014717">
    <property type="entry name" value="Transl_elong_EF1B/ribsomal_bS6"/>
</dbReference>
<comment type="caution">
    <text evidence="3">The sequence shown here is derived from an EMBL/GenBank/DDBJ whole genome shotgun (WGS) entry which is preliminary data.</text>
</comment>
<dbReference type="PANTHER" id="PTHR21011:SF1">
    <property type="entry name" value="SMALL RIBOSOMAL SUBUNIT PROTEIN BS6M"/>
    <property type="match status" value="1"/>
</dbReference>
<dbReference type="SUPFAM" id="SSF54995">
    <property type="entry name" value="Ribosomal protein S6"/>
    <property type="match status" value="1"/>
</dbReference>
<dbReference type="NCBIfam" id="TIGR00166">
    <property type="entry name" value="S6"/>
    <property type="match status" value="1"/>
</dbReference>
<gene>
    <name evidence="3" type="ORF">B1A_19775</name>
</gene>
<keyword evidence="3" id="KW-0689">Ribosomal protein</keyword>
<dbReference type="GO" id="GO:0005840">
    <property type="term" value="C:ribosome"/>
    <property type="evidence" value="ECO:0007669"/>
    <property type="project" value="UniProtKB-KW"/>
</dbReference>
<reference evidence="3" key="1">
    <citation type="submission" date="2013-08" db="EMBL/GenBank/DDBJ databases">
        <authorList>
            <person name="Mendez C."/>
            <person name="Richter M."/>
            <person name="Ferrer M."/>
            <person name="Sanchez J."/>
        </authorList>
    </citation>
    <scope>NUCLEOTIDE SEQUENCE</scope>
</reference>